<feature type="transmembrane region" description="Helical" evidence="1">
    <location>
        <begin position="127"/>
        <end position="146"/>
    </location>
</feature>
<reference evidence="2" key="1">
    <citation type="submission" date="2018-05" db="EMBL/GenBank/DDBJ databases">
        <authorList>
            <person name="Lanie J.A."/>
            <person name="Ng W.-L."/>
            <person name="Kazmierczak K.M."/>
            <person name="Andrzejewski T.M."/>
            <person name="Davidsen T.M."/>
            <person name="Wayne K.J."/>
            <person name="Tettelin H."/>
            <person name="Glass J.I."/>
            <person name="Rusch D."/>
            <person name="Podicherti R."/>
            <person name="Tsui H.-C.T."/>
            <person name="Winkler M.E."/>
        </authorList>
    </citation>
    <scope>NUCLEOTIDE SEQUENCE</scope>
</reference>
<accession>A0A382TDJ2</accession>
<feature type="transmembrane region" description="Helical" evidence="1">
    <location>
        <begin position="152"/>
        <end position="173"/>
    </location>
</feature>
<keyword evidence="1" id="KW-0812">Transmembrane</keyword>
<proteinExistence type="predicted"/>
<feature type="transmembrane region" description="Helical" evidence="1">
    <location>
        <begin position="92"/>
        <end position="115"/>
    </location>
</feature>
<sequence>MLDKLNKLFSGITIIITFWGLFWLLNGLDKFFNGSFQPNLEPFSTNSVLISPDGENRIIYESHPMETVGWFGINRDAKMIGYFNRLGLNKQIALSCLYFLASIEIIIGIAFIYSLFTKEKRNKIIRLTFKISMAVFFGFSIFDILFGDRMELWEHGTFLILATIHYVYILFAVPGKEFDQLKGTTTFVLTQMRDKILEPKID</sequence>
<gene>
    <name evidence="2" type="ORF">METZ01_LOCUS372719</name>
</gene>
<name>A0A382TDJ2_9ZZZZ</name>
<evidence type="ECO:0000256" key="1">
    <source>
        <dbReference type="SAM" id="Phobius"/>
    </source>
</evidence>
<organism evidence="2">
    <name type="scientific">marine metagenome</name>
    <dbReference type="NCBI Taxonomy" id="408172"/>
    <lineage>
        <taxon>unclassified sequences</taxon>
        <taxon>metagenomes</taxon>
        <taxon>ecological metagenomes</taxon>
    </lineage>
</organism>
<keyword evidence="1" id="KW-0472">Membrane</keyword>
<protein>
    <submittedName>
        <fullName evidence="2">Uncharacterized protein</fullName>
    </submittedName>
</protein>
<dbReference type="EMBL" id="UINC01135611">
    <property type="protein sequence ID" value="SVD19865.1"/>
    <property type="molecule type" value="Genomic_DNA"/>
</dbReference>
<keyword evidence="1" id="KW-1133">Transmembrane helix</keyword>
<feature type="transmembrane region" description="Helical" evidence="1">
    <location>
        <begin position="7"/>
        <end position="25"/>
    </location>
</feature>
<evidence type="ECO:0000313" key="2">
    <source>
        <dbReference type="EMBL" id="SVD19865.1"/>
    </source>
</evidence>
<dbReference type="AlphaFoldDB" id="A0A382TDJ2"/>